<evidence type="ECO:0000313" key="1">
    <source>
        <dbReference type="EMBL" id="KKW28165.1"/>
    </source>
</evidence>
<comment type="caution">
    <text evidence="1">The sequence shown here is derived from an EMBL/GenBank/DDBJ whole genome shotgun (WGS) entry which is preliminary data.</text>
</comment>
<proteinExistence type="predicted"/>
<dbReference type="EMBL" id="LCRA01000001">
    <property type="protein sequence ID" value="KKW28165.1"/>
    <property type="molecule type" value="Genomic_DNA"/>
</dbReference>
<name>A0A0G1XBB9_9BACT</name>
<sequence>LVSAEALRGGGGADSFVQFPLEKSSRKVYNYSTNENAT</sequence>
<evidence type="ECO:0000313" key="2">
    <source>
        <dbReference type="Proteomes" id="UP000034185"/>
    </source>
</evidence>
<protein>
    <submittedName>
        <fullName evidence="1">Uncharacterized protein</fullName>
    </submittedName>
</protein>
<reference evidence="1 2" key="1">
    <citation type="journal article" date="2015" name="Nature">
        <title>rRNA introns, odd ribosomes, and small enigmatic genomes across a large radiation of phyla.</title>
        <authorList>
            <person name="Brown C.T."/>
            <person name="Hug L.A."/>
            <person name="Thomas B.C."/>
            <person name="Sharon I."/>
            <person name="Castelle C.J."/>
            <person name="Singh A."/>
            <person name="Wilkins M.J."/>
            <person name="Williams K.H."/>
            <person name="Banfield J.F."/>
        </authorList>
    </citation>
    <scope>NUCLEOTIDE SEQUENCE [LARGE SCALE GENOMIC DNA]</scope>
</reference>
<gene>
    <name evidence="1" type="ORF">UY70_C0001G0001</name>
</gene>
<dbReference type="AlphaFoldDB" id="A0A0G1XBB9"/>
<accession>A0A0G1XBB9</accession>
<dbReference type="Proteomes" id="UP000034185">
    <property type="component" value="Unassembled WGS sequence"/>
</dbReference>
<feature type="non-terminal residue" evidence="1">
    <location>
        <position position="1"/>
    </location>
</feature>
<organism evidence="1 2">
    <name type="scientific">Candidatus Kaiserbacteria bacterium GW2011_GWB1_52_6</name>
    <dbReference type="NCBI Taxonomy" id="1618674"/>
    <lineage>
        <taxon>Bacteria</taxon>
        <taxon>Candidatus Kaiseribacteriota</taxon>
    </lineage>
</organism>